<evidence type="ECO:0000313" key="2">
    <source>
        <dbReference type="Proteomes" id="UP000584374"/>
    </source>
</evidence>
<gene>
    <name evidence="1" type="ORF">BJ970_000143</name>
</gene>
<dbReference type="RefSeq" id="WP_184722178.1">
    <property type="nucleotide sequence ID" value="NZ_JACHIW010000001.1"/>
</dbReference>
<accession>A0A840Q1I8</accession>
<proteinExistence type="predicted"/>
<comment type="caution">
    <text evidence="1">The sequence shown here is derived from an EMBL/GenBank/DDBJ whole genome shotgun (WGS) entry which is preliminary data.</text>
</comment>
<reference evidence="1 2" key="1">
    <citation type="submission" date="2020-08" db="EMBL/GenBank/DDBJ databases">
        <title>Sequencing the genomes of 1000 actinobacteria strains.</title>
        <authorList>
            <person name="Klenk H.-P."/>
        </authorList>
    </citation>
    <scope>NUCLEOTIDE SEQUENCE [LARGE SCALE GENOMIC DNA]</scope>
    <source>
        <strain evidence="1 2">DSM 45584</strain>
    </source>
</reference>
<keyword evidence="2" id="KW-1185">Reference proteome</keyword>
<dbReference type="Proteomes" id="UP000584374">
    <property type="component" value="Unassembled WGS sequence"/>
</dbReference>
<protein>
    <submittedName>
        <fullName evidence="1">Uncharacterized protein</fullName>
    </submittedName>
</protein>
<dbReference type="EMBL" id="JACHIW010000001">
    <property type="protein sequence ID" value="MBB5152609.1"/>
    <property type="molecule type" value="Genomic_DNA"/>
</dbReference>
<organism evidence="1 2">
    <name type="scientific">Saccharopolyspora phatthalungensis</name>
    <dbReference type="NCBI Taxonomy" id="664693"/>
    <lineage>
        <taxon>Bacteria</taxon>
        <taxon>Bacillati</taxon>
        <taxon>Actinomycetota</taxon>
        <taxon>Actinomycetes</taxon>
        <taxon>Pseudonocardiales</taxon>
        <taxon>Pseudonocardiaceae</taxon>
        <taxon>Saccharopolyspora</taxon>
    </lineage>
</organism>
<name>A0A840Q1I8_9PSEU</name>
<sequence length="76" mass="8336">MSPAVAKPLAAWLDLAASDYEKREGMRRYDDPPGDWFGLGPIDVLGLLGDSWQIRALEFARQINAANKPDVTPPPS</sequence>
<dbReference type="AlphaFoldDB" id="A0A840Q1I8"/>
<evidence type="ECO:0000313" key="1">
    <source>
        <dbReference type="EMBL" id="MBB5152609.1"/>
    </source>
</evidence>